<evidence type="ECO:0000313" key="2">
    <source>
        <dbReference type="EMBL" id="CCA24838.1"/>
    </source>
</evidence>
<dbReference type="EMBL" id="FR824306">
    <property type="protein sequence ID" value="CCA24838.1"/>
    <property type="molecule type" value="Genomic_DNA"/>
</dbReference>
<protein>
    <submittedName>
        <fullName evidence="2">AlNc14C261G9817 protein</fullName>
    </submittedName>
    <submittedName>
        <fullName evidence="1">AlNc14C60G4423 protein</fullName>
    </submittedName>
</protein>
<reference evidence="1" key="2">
    <citation type="submission" date="2011-02" db="EMBL/GenBank/DDBJ databases">
        <authorList>
            <person name="MacLean D."/>
        </authorList>
    </citation>
    <scope>NUCLEOTIDE SEQUENCE</scope>
</reference>
<sequence length="74" mass="8434">MQLIVLTIKLGNGFTESFAGELLSRRSTFCDKTMLVLHLANLGHRPTKEKTNSDPGWYDILLYQANIELFFLTT</sequence>
<evidence type="ECO:0000313" key="1">
    <source>
        <dbReference type="EMBL" id="CCA18962.1"/>
    </source>
</evidence>
<dbReference type="EMBL" id="FR824105">
    <property type="protein sequence ID" value="CCA18962.1"/>
    <property type="molecule type" value="Genomic_DNA"/>
</dbReference>
<name>F0WCP1_9STRA</name>
<reference evidence="1" key="1">
    <citation type="journal article" date="2011" name="PLoS Biol.">
        <title>Gene gain and loss during evolution of obligate parasitism in the white rust pathogen of Arabidopsis thaliana.</title>
        <authorList>
            <person name="Kemen E."/>
            <person name="Gardiner A."/>
            <person name="Schultz-Larsen T."/>
            <person name="Kemen A.C."/>
            <person name="Balmuth A.L."/>
            <person name="Robert-Seilaniantz A."/>
            <person name="Bailey K."/>
            <person name="Holub E."/>
            <person name="Studholme D.J."/>
            <person name="Maclean D."/>
            <person name="Jones J.D."/>
        </authorList>
    </citation>
    <scope>NUCLEOTIDE SEQUENCE</scope>
</reference>
<organism evidence="1">
    <name type="scientific">Albugo laibachii Nc14</name>
    <dbReference type="NCBI Taxonomy" id="890382"/>
    <lineage>
        <taxon>Eukaryota</taxon>
        <taxon>Sar</taxon>
        <taxon>Stramenopiles</taxon>
        <taxon>Oomycota</taxon>
        <taxon>Peronosporomycetes</taxon>
        <taxon>Albuginales</taxon>
        <taxon>Albuginaceae</taxon>
        <taxon>Albugo</taxon>
    </lineage>
</organism>
<proteinExistence type="predicted"/>
<dbReference type="HOGENOM" id="CLU_2692922_0_0_1"/>
<gene>
    <name evidence="1" type="primary">AlNc14C60G4423</name>
    <name evidence="2" type="synonym">AlNc14C261G9817</name>
    <name evidence="1" type="ORF">ALNC14_051050</name>
    <name evidence="2" type="ORF">ALNC14_109820</name>
</gene>
<dbReference type="AlphaFoldDB" id="F0WCP1"/>
<accession>F0WCP1</accession>